<dbReference type="CDD" id="cd00130">
    <property type="entry name" value="PAS"/>
    <property type="match status" value="1"/>
</dbReference>
<evidence type="ECO:0000259" key="2">
    <source>
        <dbReference type="PROSITE" id="PS50112"/>
    </source>
</evidence>
<dbReference type="RefSeq" id="WP_406699179.1">
    <property type="nucleotide sequence ID" value="NZ_CP155447.1"/>
</dbReference>
<evidence type="ECO:0000256" key="1">
    <source>
        <dbReference type="SAM" id="MobiDB-lite"/>
    </source>
</evidence>
<dbReference type="GO" id="GO:0006355">
    <property type="term" value="P:regulation of DNA-templated transcription"/>
    <property type="evidence" value="ECO:0007669"/>
    <property type="project" value="InterPro"/>
</dbReference>
<feature type="compositionally biased region" description="Basic residues" evidence="1">
    <location>
        <begin position="73"/>
        <end position="84"/>
    </location>
</feature>
<organism evidence="3">
    <name type="scientific">Singulisphaera sp. Ch08</name>
    <dbReference type="NCBI Taxonomy" id="3120278"/>
    <lineage>
        <taxon>Bacteria</taxon>
        <taxon>Pseudomonadati</taxon>
        <taxon>Planctomycetota</taxon>
        <taxon>Planctomycetia</taxon>
        <taxon>Isosphaerales</taxon>
        <taxon>Isosphaeraceae</taxon>
        <taxon>Singulisphaera</taxon>
    </lineage>
</organism>
<gene>
    <name evidence="3" type="ORF">V5E97_09910</name>
</gene>
<dbReference type="PROSITE" id="PS50112">
    <property type="entry name" value="PAS"/>
    <property type="match status" value="1"/>
</dbReference>
<dbReference type="InterPro" id="IPR035965">
    <property type="entry name" value="PAS-like_dom_sf"/>
</dbReference>
<dbReference type="Gene3D" id="3.30.450.20">
    <property type="entry name" value="PAS domain"/>
    <property type="match status" value="1"/>
</dbReference>
<dbReference type="NCBIfam" id="TIGR00229">
    <property type="entry name" value="sensory_box"/>
    <property type="match status" value="1"/>
</dbReference>
<accession>A0AAU7CLZ9</accession>
<dbReference type="InterPro" id="IPR013767">
    <property type="entry name" value="PAS_fold"/>
</dbReference>
<evidence type="ECO:0000313" key="3">
    <source>
        <dbReference type="EMBL" id="XBH06329.1"/>
    </source>
</evidence>
<dbReference type="InterPro" id="IPR000014">
    <property type="entry name" value="PAS"/>
</dbReference>
<dbReference type="SUPFAM" id="SSF55785">
    <property type="entry name" value="PYP-like sensor domain (PAS domain)"/>
    <property type="match status" value="1"/>
</dbReference>
<dbReference type="AlphaFoldDB" id="A0AAU7CLZ9"/>
<dbReference type="SMART" id="SM00091">
    <property type="entry name" value="PAS"/>
    <property type="match status" value="1"/>
</dbReference>
<reference evidence="3" key="1">
    <citation type="submission" date="2024-05" db="EMBL/GenBank/DDBJ databases">
        <title>Planctomycetes of the genus Singulisphaera possess chitinolytic capabilities.</title>
        <authorList>
            <person name="Ivanova A."/>
        </authorList>
    </citation>
    <scope>NUCLEOTIDE SEQUENCE</scope>
    <source>
        <strain evidence="3">Ch08T</strain>
    </source>
</reference>
<protein>
    <submittedName>
        <fullName evidence="3">PAS domain-containing protein</fullName>
    </submittedName>
</protein>
<name>A0AAU7CLZ9_9BACT</name>
<dbReference type="EMBL" id="CP155447">
    <property type="protein sequence ID" value="XBH06329.1"/>
    <property type="molecule type" value="Genomic_DNA"/>
</dbReference>
<feature type="region of interest" description="Disordered" evidence="1">
    <location>
        <begin position="69"/>
        <end position="91"/>
    </location>
</feature>
<sequence length="91" mass="9894">MVPNSDSDQHADDTVFGQRDWLQITLSSIGDGVITADRDGRVNYLNPVAEKLTGWTLADAVGVEVEQVFASSTRRRGSRSRSRPGRSSSEG</sequence>
<feature type="domain" description="PAS" evidence="2">
    <location>
        <begin position="18"/>
        <end position="62"/>
    </location>
</feature>
<proteinExistence type="predicted"/>
<dbReference type="Pfam" id="PF00989">
    <property type="entry name" value="PAS"/>
    <property type="match status" value="1"/>
</dbReference>